<evidence type="ECO:0000256" key="6">
    <source>
        <dbReference type="ARBA" id="ARBA00022989"/>
    </source>
</evidence>
<dbReference type="InterPro" id="IPR013783">
    <property type="entry name" value="Ig-like_fold"/>
</dbReference>
<dbReference type="CDD" id="cd00096">
    <property type="entry name" value="Ig"/>
    <property type="match status" value="1"/>
</dbReference>
<feature type="domain" description="Ig-like" evidence="12">
    <location>
        <begin position="204"/>
        <end position="322"/>
    </location>
</feature>
<evidence type="ECO:0000256" key="9">
    <source>
        <dbReference type="ARBA" id="ARBA00023319"/>
    </source>
</evidence>
<reference evidence="14 15" key="1">
    <citation type="journal article" date="2015" name="Nat. Commun.">
        <title>Outbred genome sequencing and CRISPR/Cas9 gene editing in butterflies.</title>
        <authorList>
            <person name="Li X."/>
            <person name="Fan D."/>
            <person name="Zhang W."/>
            <person name="Liu G."/>
            <person name="Zhang L."/>
            <person name="Zhao L."/>
            <person name="Fang X."/>
            <person name="Chen L."/>
            <person name="Dong Y."/>
            <person name="Chen Y."/>
            <person name="Ding Y."/>
            <person name="Zhao R."/>
            <person name="Feng M."/>
            <person name="Zhu Y."/>
            <person name="Feng Y."/>
            <person name="Jiang X."/>
            <person name="Zhu D."/>
            <person name="Xiang H."/>
            <person name="Feng X."/>
            <person name="Li S."/>
            <person name="Wang J."/>
            <person name="Zhang G."/>
            <person name="Kronforst M.R."/>
            <person name="Wang W."/>
        </authorList>
    </citation>
    <scope>NUCLEOTIDE SEQUENCE [LARGE SCALE GENOMIC DNA]</scope>
    <source>
        <strain evidence="14">Ya'a_city_454_Px</strain>
        <tissue evidence="14">Whole body</tissue>
    </source>
</reference>
<dbReference type="InterPro" id="IPR007110">
    <property type="entry name" value="Ig-like_dom"/>
</dbReference>
<dbReference type="FunFam" id="2.60.40.10:FF:000333">
    <property type="entry name" value="Down syndrome cell adhesion molecule"/>
    <property type="match status" value="1"/>
</dbReference>
<dbReference type="GO" id="GO:0030154">
    <property type="term" value="P:cell differentiation"/>
    <property type="evidence" value="ECO:0007669"/>
    <property type="project" value="UniProtKB-ARBA"/>
</dbReference>
<keyword evidence="5" id="KW-0130">Cell adhesion</keyword>
<keyword evidence="2 11" id="KW-0812">Transmembrane</keyword>
<dbReference type="PROSITE" id="PS50853">
    <property type="entry name" value="FN3"/>
    <property type="match status" value="5"/>
</dbReference>
<dbReference type="Gene3D" id="2.60.40.10">
    <property type="entry name" value="Immunoglobulins"/>
    <property type="match status" value="12"/>
</dbReference>
<dbReference type="InterPro" id="IPR056754">
    <property type="entry name" value="DSCAM/DSCAML_C"/>
</dbReference>
<dbReference type="SUPFAM" id="SSF48726">
    <property type="entry name" value="Immunoglobulin"/>
    <property type="match status" value="6"/>
</dbReference>
<evidence type="ECO:0000259" key="12">
    <source>
        <dbReference type="PROSITE" id="PS50835"/>
    </source>
</evidence>
<dbReference type="PANTHER" id="PTHR44170:SF56">
    <property type="entry name" value="FIBRONECTIN TYPE-III DOMAIN-CONTAINING PROTEIN"/>
    <property type="match status" value="1"/>
</dbReference>
<feature type="domain" description="Fibronectin type-III" evidence="13">
    <location>
        <begin position="721"/>
        <end position="825"/>
    </location>
</feature>
<protein>
    <submittedName>
        <fullName evidence="14">Down syndrome cell adhesion molecule-like protein CG42256</fullName>
    </submittedName>
</protein>
<dbReference type="GO" id="GO:0005886">
    <property type="term" value="C:plasma membrane"/>
    <property type="evidence" value="ECO:0007669"/>
    <property type="project" value="UniProtKB-SubCell"/>
</dbReference>
<feature type="domain" description="Ig-like" evidence="12">
    <location>
        <begin position="421"/>
        <end position="515"/>
    </location>
</feature>
<dbReference type="STRING" id="66420.A0A194PQ02"/>
<dbReference type="Proteomes" id="UP000053268">
    <property type="component" value="Unassembled WGS sequence"/>
</dbReference>
<feature type="region of interest" description="Disordered" evidence="10">
    <location>
        <begin position="1452"/>
        <end position="1511"/>
    </location>
</feature>
<keyword evidence="3" id="KW-0732">Signal</keyword>
<dbReference type="PROSITE" id="PS50835">
    <property type="entry name" value="IG_LIKE"/>
    <property type="match status" value="6"/>
</dbReference>
<dbReference type="SUPFAM" id="SSF49265">
    <property type="entry name" value="Fibronectin type III"/>
    <property type="match status" value="3"/>
</dbReference>
<dbReference type="InterPro" id="IPR013098">
    <property type="entry name" value="Ig_I-set"/>
</dbReference>
<dbReference type="FunFam" id="2.60.40.10:FF:000028">
    <property type="entry name" value="Neuronal cell adhesion molecule"/>
    <property type="match status" value="1"/>
</dbReference>
<evidence type="ECO:0000256" key="4">
    <source>
        <dbReference type="ARBA" id="ARBA00022737"/>
    </source>
</evidence>
<feature type="domain" description="Fibronectin type-III" evidence="13">
    <location>
        <begin position="925"/>
        <end position="1026"/>
    </location>
</feature>
<dbReference type="InterPro" id="IPR003961">
    <property type="entry name" value="FN3_dom"/>
</dbReference>
<evidence type="ECO:0000256" key="8">
    <source>
        <dbReference type="ARBA" id="ARBA00023157"/>
    </source>
</evidence>
<evidence type="ECO:0000313" key="15">
    <source>
        <dbReference type="Proteomes" id="UP000053268"/>
    </source>
</evidence>
<evidence type="ECO:0000256" key="11">
    <source>
        <dbReference type="SAM" id="Phobius"/>
    </source>
</evidence>
<feature type="compositionally biased region" description="Polar residues" evidence="10">
    <location>
        <begin position="1498"/>
        <end position="1511"/>
    </location>
</feature>
<dbReference type="SMART" id="SM00408">
    <property type="entry name" value="IGc2"/>
    <property type="match status" value="6"/>
</dbReference>
<feature type="domain" description="Ig-like" evidence="12">
    <location>
        <begin position="1023"/>
        <end position="1116"/>
    </location>
</feature>
<dbReference type="Pfam" id="PF00047">
    <property type="entry name" value="ig"/>
    <property type="match status" value="1"/>
</dbReference>
<dbReference type="PANTHER" id="PTHR44170">
    <property type="entry name" value="PROTEIN SIDEKICK"/>
    <property type="match status" value="1"/>
</dbReference>
<proteinExistence type="predicted"/>
<feature type="domain" description="Ig-like" evidence="12">
    <location>
        <begin position="519"/>
        <end position="613"/>
    </location>
</feature>
<dbReference type="EMBL" id="KQ459602">
    <property type="protein sequence ID" value="KPI93210.1"/>
    <property type="molecule type" value="Genomic_DNA"/>
</dbReference>
<sequence>MLQRHSDLFHLKFFDANKIEIGGVLSSNHIAVPEGGKQEDKSEVFNYASLKIIVYLLLTSGGLSFRLQTDIGENVTVYEINDIRYSENNDSTKSGFMRYKRRLQMVLSQHFSETTVTLGVDISLQCIVNGPHPARFVWERDKVVISSNTDSRYAIGQSMTPDGGVLTQLNISHIRVDDGGLYSCVAHHGDAIVAHEDRVNVYGPPYIRTMPPFKVQSGQSITLRCPYYGYPIRDISWEFKGKEIVKDGSQSHRYKRFINDTAYSIEIFGRKPKLRQKRDAASVTADGVLNIIKVSKIDNGASYACIVRSPSGEMAKRSFELQVVEAPQLEDILLASDLQEGQIVQIHCNLKSGDSPVYYSWLKDGKKIPPYLKIVERSLEVFSVLIIKNVSLDHCGTYTCVAANHVAKVNKTVNLYIKVAPKWSEEPRNTSLLLGRSGHVSCSANGYPQPQTHWLKKDVISDAWRPVLEIAGGGVLSLSNGSLIFDAVALSDAGLYTCHVENGVGEPLSKTVWISVNKPVTFDIVSRNMTAKLGQHIAIECQARGDDPIRIMWTRNGKPINPLTQRVKISETKSDDGMTNLLEILQTETSDGAIYQCRAGNPYGADVYSVYLTILEPPLPPSDLSVDSIKSRSVKLSWRDMTRSLAQFYSLQIAISQRLSWSNARTINVTRSDEIRHMIEIGDLVPATSYTARVAGGNQADLSSYSTPVKFTTTEEAPSSPPLGVQIEQTDGPGELRARWLPPPADKHNGLIIGYRLRAVPQLNGVKENQDVSDKIIKTSSLYSKQETIITGLLKGVRYAVSIAAFNGAGVGPFSIPMFQDTREGAPEEGPSSVECGGVSSTALRVSWQPIPPHRQAGALIGYTVLYAAQARQWQNATSLVTELRLQGLHKYTNYTVKVAGFSNYGTGPFSFPIVCATLQDVPEAPAEIKLLSQSSTTLLVSWKKPRQPNGRLLHYTVYCKPTASNDGPQILRIDAEETVDVYEKTQTMELKALYEGRQYDVWVTASTAVGEGPESKHVTNTPSQRVVAGVASLGGDVTVAVRNSLLLECKSVGSPPPRTVWYHNQNIITHHPRFTRNRDDSLLIKSIDQALSGNYTCLAKNLYGSDSVVYSVKVLPLPDPPALRTTPYKDSIVVEWDEIKLPGNDSLSYAISYNLTWREGDGPWQEAWPVARETRLPGMQQHALAGLKCGTKYSIRVTATDNVGTSAPAHVDVTTLGGAPVSPPTTDWLWSNATHIYVQLSGWDDGGCDVTKWDVEYRLLGSNLWHKAENRAPMELNLGWGFIDNHYQSPPMRSLPASYAVGSLAPGNWYELKVTAVNDAGTASTVYTYATKTIDGEEIGPPSEILDLNMLVIICSSILLVVCLLAFICILFRRHRQNYASQYRHSIADEVKSRNEAIATHTEHKERYAHTPRIYTSPIHPRKPTKNEMFEISPYAEFALGFRTFDHVENQDLPSRLPGRPRFDTETSFQNRSESDDSDSTSKATVTAVPRKGGQRASVTPRYSTTPLDISNTRGTADALPAFEIVISSLLEGS</sequence>
<feature type="domain" description="Fibronectin type-III" evidence="13">
    <location>
        <begin position="620"/>
        <end position="717"/>
    </location>
</feature>
<evidence type="ECO:0000256" key="10">
    <source>
        <dbReference type="SAM" id="MobiDB-lite"/>
    </source>
</evidence>
<dbReference type="Pfam" id="PF25059">
    <property type="entry name" value="FN3_DSCAM-DSCAML_C"/>
    <property type="match status" value="1"/>
</dbReference>
<dbReference type="SMART" id="SM00060">
    <property type="entry name" value="FN3"/>
    <property type="match status" value="6"/>
</dbReference>
<feature type="domain" description="Ig-like" evidence="12">
    <location>
        <begin position="101"/>
        <end position="200"/>
    </location>
</feature>
<feature type="domain" description="Fibronectin type-III" evidence="13">
    <location>
        <begin position="830"/>
        <end position="921"/>
    </location>
</feature>
<comment type="subcellular location">
    <subcellularLocation>
        <location evidence="1">Membrane</location>
        <topology evidence="1">Single-pass membrane protein</topology>
    </subcellularLocation>
</comment>
<feature type="domain" description="Ig-like" evidence="12">
    <location>
        <begin position="327"/>
        <end position="414"/>
    </location>
</feature>
<feature type="domain" description="Fibronectin type-III" evidence="13">
    <location>
        <begin position="1118"/>
        <end position="1220"/>
    </location>
</feature>
<gene>
    <name evidence="14" type="ORF">RR46_10470</name>
</gene>
<feature type="transmembrane region" description="Helical" evidence="11">
    <location>
        <begin position="1351"/>
        <end position="1373"/>
    </location>
</feature>
<accession>A0A194PQ02</accession>
<keyword evidence="6 11" id="KW-1133">Transmembrane helix</keyword>
<dbReference type="GO" id="GO:0009653">
    <property type="term" value="P:anatomical structure morphogenesis"/>
    <property type="evidence" value="ECO:0007669"/>
    <property type="project" value="UniProtKB-ARBA"/>
</dbReference>
<dbReference type="GO" id="GO:0098609">
    <property type="term" value="P:cell-cell adhesion"/>
    <property type="evidence" value="ECO:0007669"/>
    <property type="project" value="TreeGrafter"/>
</dbReference>
<keyword evidence="4" id="KW-0677">Repeat</keyword>
<dbReference type="InterPro" id="IPR036116">
    <property type="entry name" value="FN3_sf"/>
</dbReference>
<evidence type="ECO:0000313" key="14">
    <source>
        <dbReference type="EMBL" id="KPI93210.1"/>
    </source>
</evidence>
<dbReference type="CDD" id="cd00063">
    <property type="entry name" value="FN3"/>
    <property type="match status" value="6"/>
</dbReference>
<keyword evidence="9" id="KW-0393">Immunoglobulin domain</keyword>
<keyword evidence="15" id="KW-1185">Reference proteome</keyword>
<dbReference type="InterPro" id="IPR003598">
    <property type="entry name" value="Ig_sub2"/>
</dbReference>
<keyword evidence="8" id="KW-1015">Disulfide bond</keyword>
<evidence type="ECO:0000256" key="5">
    <source>
        <dbReference type="ARBA" id="ARBA00022889"/>
    </source>
</evidence>
<name>A0A194PQ02_PAPXU</name>
<dbReference type="InterPro" id="IPR013151">
    <property type="entry name" value="Immunoglobulin_dom"/>
</dbReference>
<evidence type="ECO:0000256" key="3">
    <source>
        <dbReference type="ARBA" id="ARBA00022729"/>
    </source>
</evidence>
<evidence type="ECO:0000256" key="2">
    <source>
        <dbReference type="ARBA" id="ARBA00022692"/>
    </source>
</evidence>
<dbReference type="SMART" id="SM00409">
    <property type="entry name" value="IG"/>
    <property type="match status" value="6"/>
</dbReference>
<dbReference type="Pfam" id="PF13927">
    <property type="entry name" value="Ig_3"/>
    <property type="match status" value="3"/>
</dbReference>
<dbReference type="Pfam" id="PF07679">
    <property type="entry name" value="I-set"/>
    <property type="match status" value="2"/>
</dbReference>
<evidence type="ECO:0000256" key="7">
    <source>
        <dbReference type="ARBA" id="ARBA00023136"/>
    </source>
</evidence>
<dbReference type="InterPro" id="IPR003599">
    <property type="entry name" value="Ig_sub"/>
</dbReference>
<evidence type="ECO:0000259" key="13">
    <source>
        <dbReference type="PROSITE" id="PS50853"/>
    </source>
</evidence>
<evidence type="ECO:0000256" key="1">
    <source>
        <dbReference type="ARBA" id="ARBA00004167"/>
    </source>
</evidence>
<dbReference type="Pfam" id="PF00041">
    <property type="entry name" value="fn3"/>
    <property type="match status" value="4"/>
</dbReference>
<dbReference type="InterPro" id="IPR036179">
    <property type="entry name" value="Ig-like_dom_sf"/>
</dbReference>
<keyword evidence="7 11" id="KW-0472">Membrane</keyword>
<organism evidence="14 15">
    <name type="scientific">Papilio xuthus</name>
    <name type="common">Asian swallowtail butterfly</name>
    <dbReference type="NCBI Taxonomy" id="66420"/>
    <lineage>
        <taxon>Eukaryota</taxon>
        <taxon>Metazoa</taxon>
        <taxon>Ecdysozoa</taxon>
        <taxon>Arthropoda</taxon>
        <taxon>Hexapoda</taxon>
        <taxon>Insecta</taxon>
        <taxon>Pterygota</taxon>
        <taxon>Neoptera</taxon>
        <taxon>Endopterygota</taxon>
        <taxon>Lepidoptera</taxon>
        <taxon>Glossata</taxon>
        <taxon>Ditrysia</taxon>
        <taxon>Papilionoidea</taxon>
        <taxon>Papilionidae</taxon>
        <taxon>Papilioninae</taxon>
        <taxon>Papilio</taxon>
    </lineage>
</organism>